<comment type="caution">
    <text evidence="2">The sequence shown here is derived from an EMBL/GenBank/DDBJ whole genome shotgun (WGS) entry which is preliminary data.</text>
</comment>
<sequence>MNKSAKFEKNYSPEEDARHYKIFKEQKKIIEEHNKKFEEGKVTYTMAINKFADMIFFDCQ</sequence>
<gene>
    <name evidence="2" type="ORF">Anas_11480</name>
</gene>
<dbReference type="SUPFAM" id="SSF54001">
    <property type="entry name" value="Cysteine proteinases"/>
    <property type="match status" value="1"/>
</dbReference>
<name>A0A5N5T8H7_9CRUS</name>
<evidence type="ECO:0000259" key="1">
    <source>
        <dbReference type="SMART" id="SM00848"/>
    </source>
</evidence>
<dbReference type="EMBL" id="SEYY01010890">
    <property type="protein sequence ID" value="KAB7501365.1"/>
    <property type="molecule type" value="Genomic_DNA"/>
</dbReference>
<dbReference type="AlphaFoldDB" id="A0A5N5T8H7"/>
<feature type="domain" description="Cathepsin propeptide inhibitor" evidence="1">
    <location>
        <begin position="5"/>
        <end position="57"/>
    </location>
</feature>
<dbReference type="InterPro" id="IPR013201">
    <property type="entry name" value="Prot_inhib_I29"/>
</dbReference>
<evidence type="ECO:0000313" key="2">
    <source>
        <dbReference type="EMBL" id="KAB7501365.1"/>
    </source>
</evidence>
<evidence type="ECO:0000313" key="3">
    <source>
        <dbReference type="Proteomes" id="UP000326759"/>
    </source>
</evidence>
<dbReference type="Gene3D" id="1.10.287.2250">
    <property type="match status" value="1"/>
</dbReference>
<organism evidence="2 3">
    <name type="scientific">Armadillidium nasatum</name>
    <dbReference type="NCBI Taxonomy" id="96803"/>
    <lineage>
        <taxon>Eukaryota</taxon>
        <taxon>Metazoa</taxon>
        <taxon>Ecdysozoa</taxon>
        <taxon>Arthropoda</taxon>
        <taxon>Crustacea</taxon>
        <taxon>Multicrustacea</taxon>
        <taxon>Malacostraca</taxon>
        <taxon>Eumalacostraca</taxon>
        <taxon>Peracarida</taxon>
        <taxon>Isopoda</taxon>
        <taxon>Oniscidea</taxon>
        <taxon>Crinocheta</taxon>
        <taxon>Armadillidiidae</taxon>
        <taxon>Armadillidium</taxon>
    </lineage>
</organism>
<proteinExistence type="predicted"/>
<protein>
    <recommendedName>
        <fullName evidence="1">Cathepsin propeptide inhibitor domain-containing protein</fullName>
    </recommendedName>
</protein>
<dbReference type="InterPro" id="IPR038765">
    <property type="entry name" value="Papain-like_cys_pep_sf"/>
</dbReference>
<reference evidence="2 3" key="1">
    <citation type="journal article" date="2019" name="PLoS Biol.">
        <title>Sex chromosomes control vertical transmission of feminizing Wolbachia symbionts in an isopod.</title>
        <authorList>
            <person name="Becking T."/>
            <person name="Chebbi M.A."/>
            <person name="Giraud I."/>
            <person name="Moumen B."/>
            <person name="Laverre T."/>
            <person name="Caubet Y."/>
            <person name="Peccoud J."/>
            <person name="Gilbert C."/>
            <person name="Cordaux R."/>
        </authorList>
    </citation>
    <scope>NUCLEOTIDE SEQUENCE [LARGE SCALE GENOMIC DNA]</scope>
    <source>
        <strain evidence="2">ANa2</strain>
        <tissue evidence="2">Whole body excluding digestive tract and cuticle</tissue>
    </source>
</reference>
<dbReference type="Pfam" id="PF08246">
    <property type="entry name" value="Inhibitor_I29"/>
    <property type="match status" value="1"/>
</dbReference>
<keyword evidence="3" id="KW-1185">Reference proteome</keyword>
<accession>A0A5N5T8H7</accession>
<dbReference type="Proteomes" id="UP000326759">
    <property type="component" value="Unassembled WGS sequence"/>
</dbReference>
<dbReference type="SMART" id="SM00848">
    <property type="entry name" value="Inhibitor_I29"/>
    <property type="match status" value="1"/>
</dbReference>